<dbReference type="PANTHER" id="PTHR43722">
    <property type="entry name" value="PROLINE IMINOPEPTIDASE"/>
    <property type="match status" value="1"/>
</dbReference>
<dbReference type="EMBL" id="FUYP01000004">
    <property type="protein sequence ID" value="SKB35602.1"/>
    <property type="molecule type" value="Genomic_DNA"/>
</dbReference>
<dbReference type="AlphaFoldDB" id="A0A1T5AKS3"/>
<feature type="domain" description="Peptidase S33 tripeptidyl aminopeptidase-like C-terminal" evidence="3">
    <location>
        <begin position="376"/>
        <end position="462"/>
    </location>
</feature>
<reference evidence="5" key="1">
    <citation type="submission" date="2017-02" db="EMBL/GenBank/DDBJ databases">
        <authorList>
            <person name="Varghese N."/>
            <person name="Submissions S."/>
        </authorList>
    </citation>
    <scope>NUCLEOTIDE SEQUENCE [LARGE SCALE GENOMIC DNA]</scope>
    <source>
        <strain evidence="5">R11H</strain>
    </source>
</reference>
<feature type="domain" description="AB hydrolase-1" evidence="2">
    <location>
        <begin position="70"/>
        <end position="229"/>
    </location>
</feature>
<name>A0A1T5AKS3_9SPHN</name>
<dbReference type="GO" id="GO:0004177">
    <property type="term" value="F:aminopeptidase activity"/>
    <property type="evidence" value="ECO:0007669"/>
    <property type="project" value="UniProtKB-EC"/>
</dbReference>
<dbReference type="Pfam" id="PF00561">
    <property type="entry name" value="Abhydrolase_1"/>
    <property type="match status" value="1"/>
</dbReference>
<dbReference type="Gene3D" id="3.40.50.1820">
    <property type="entry name" value="alpha/beta hydrolase"/>
    <property type="match status" value="1"/>
</dbReference>
<accession>A0A1T5AKS3</accession>
<evidence type="ECO:0000256" key="1">
    <source>
        <dbReference type="ARBA" id="ARBA00021843"/>
    </source>
</evidence>
<protein>
    <recommendedName>
        <fullName evidence="1">Proline iminopeptidase</fullName>
    </recommendedName>
</protein>
<dbReference type="GO" id="GO:0006508">
    <property type="term" value="P:proteolysis"/>
    <property type="evidence" value="ECO:0007669"/>
    <property type="project" value="InterPro"/>
</dbReference>
<dbReference type="RefSeq" id="WP_079637428.1">
    <property type="nucleotide sequence ID" value="NZ_FUYP01000004.1"/>
</dbReference>
<evidence type="ECO:0000259" key="2">
    <source>
        <dbReference type="Pfam" id="PF00561"/>
    </source>
</evidence>
<dbReference type="SUPFAM" id="SSF53474">
    <property type="entry name" value="alpha/beta-Hydrolases"/>
    <property type="match status" value="1"/>
</dbReference>
<organism evidence="4 5">
    <name type="scientific">Sphingopyxis flava</name>
    <dbReference type="NCBI Taxonomy" id="1507287"/>
    <lineage>
        <taxon>Bacteria</taxon>
        <taxon>Pseudomonadati</taxon>
        <taxon>Pseudomonadota</taxon>
        <taxon>Alphaproteobacteria</taxon>
        <taxon>Sphingomonadales</taxon>
        <taxon>Sphingomonadaceae</taxon>
        <taxon>Sphingopyxis</taxon>
    </lineage>
</organism>
<dbReference type="InterPro" id="IPR013595">
    <property type="entry name" value="Pept_S33_TAP-like_C"/>
</dbReference>
<sequence>MILAALAATVATFQSAPCRLENVPAGYEKKHGIECGWISVPRDHGKTDGKSIRLWVARVRGTGTARLADPVLYINGGPGIATVDSMLPHLEESQSAALLREGRDLILFDQRGSGRSEERLCPDLAGRLNEIASQGLAPAGQSERELAAFADCKASLETEGINLGAYSTRTTVRDMDVIRRAMGVEQWNLAAISYGTLVALDAMRVSTGSIRSVILNSPYPPNSASWAEQITAVGAGFAAIDRECAAQPSCRARFGALGMKLEETLARLENTPLQDGDKRITGRQFMKALWPLAVRSATVKYVPLAIDRAHSGDTELVKKIVAAFGGGGSFGDYSPAQAHAIMCPESGRTAEWFARARERYPVIAGQDPDDRWDRLCATFRPGFVEASFLAPVESDIPTLIYFGSFDPATPEIDAYQTARLLSRATLIGVSGASHGPMVVDACTSDIARSFLATPRANIDRTCIARRSAIAFATDGLDELLSPNKE</sequence>
<dbReference type="Pfam" id="PF08386">
    <property type="entry name" value="Abhydrolase_4"/>
    <property type="match status" value="1"/>
</dbReference>
<evidence type="ECO:0000313" key="4">
    <source>
        <dbReference type="EMBL" id="SKB35602.1"/>
    </source>
</evidence>
<proteinExistence type="predicted"/>
<dbReference type="InterPro" id="IPR005944">
    <property type="entry name" value="Pro_iminopeptidase"/>
</dbReference>
<dbReference type="GO" id="GO:0005737">
    <property type="term" value="C:cytoplasm"/>
    <property type="evidence" value="ECO:0007669"/>
    <property type="project" value="InterPro"/>
</dbReference>
<keyword evidence="5" id="KW-1185">Reference proteome</keyword>
<evidence type="ECO:0000313" key="5">
    <source>
        <dbReference type="Proteomes" id="UP000190044"/>
    </source>
</evidence>
<dbReference type="InterPro" id="IPR000073">
    <property type="entry name" value="AB_hydrolase_1"/>
</dbReference>
<dbReference type="Proteomes" id="UP000190044">
    <property type="component" value="Unassembled WGS sequence"/>
</dbReference>
<evidence type="ECO:0000259" key="3">
    <source>
        <dbReference type="Pfam" id="PF08386"/>
    </source>
</evidence>
<dbReference type="PANTHER" id="PTHR43722:SF1">
    <property type="entry name" value="PROLINE IMINOPEPTIDASE"/>
    <property type="match status" value="1"/>
</dbReference>
<gene>
    <name evidence="4" type="ORF">SAMN06295937_10042</name>
</gene>
<dbReference type="OrthoDB" id="9796770at2"/>
<dbReference type="InterPro" id="IPR029058">
    <property type="entry name" value="AB_hydrolase_fold"/>
</dbReference>